<sequence length="70" mass="7402">MTIKVPGKVKAKLSALVEELGGEVLSVTTDKRTSKKAKLLAEIKAGLSDVKDIRSGKATAFNMSDLLNGE</sequence>
<dbReference type="OrthoDB" id="798947at2"/>
<evidence type="ECO:0000313" key="2">
    <source>
        <dbReference type="Proteomes" id="UP000260823"/>
    </source>
</evidence>
<name>A0A3E2NMH9_9SPHI</name>
<dbReference type="Proteomes" id="UP000260823">
    <property type="component" value="Unassembled WGS sequence"/>
</dbReference>
<keyword evidence="2" id="KW-1185">Reference proteome</keyword>
<dbReference type="EMBL" id="QWDE01000003">
    <property type="protein sequence ID" value="RFZ82171.1"/>
    <property type="molecule type" value="Genomic_DNA"/>
</dbReference>
<reference evidence="1 2" key="1">
    <citation type="submission" date="2018-08" db="EMBL/GenBank/DDBJ databases">
        <title>Mucilaginibacter terrae sp. nov., isolated from manganese diggings.</title>
        <authorList>
            <person name="Huang Y."/>
            <person name="Zhou Z."/>
        </authorList>
    </citation>
    <scope>NUCLEOTIDE SEQUENCE [LARGE SCALE GENOMIC DNA]</scope>
    <source>
        <strain evidence="1 2">ZH6</strain>
    </source>
</reference>
<dbReference type="AlphaFoldDB" id="A0A3E2NMH9"/>
<gene>
    <name evidence="1" type="ORF">DYU05_16255</name>
</gene>
<accession>A0A3E2NMH9</accession>
<evidence type="ECO:0000313" key="1">
    <source>
        <dbReference type="EMBL" id="RFZ82171.1"/>
    </source>
</evidence>
<evidence type="ECO:0008006" key="3">
    <source>
        <dbReference type="Google" id="ProtNLM"/>
    </source>
</evidence>
<protein>
    <recommendedName>
        <fullName evidence="3">Prevent-host-death protein</fullName>
    </recommendedName>
</protein>
<organism evidence="1 2">
    <name type="scientific">Mucilaginibacter terrenus</name>
    <dbReference type="NCBI Taxonomy" id="2482727"/>
    <lineage>
        <taxon>Bacteria</taxon>
        <taxon>Pseudomonadati</taxon>
        <taxon>Bacteroidota</taxon>
        <taxon>Sphingobacteriia</taxon>
        <taxon>Sphingobacteriales</taxon>
        <taxon>Sphingobacteriaceae</taxon>
        <taxon>Mucilaginibacter</taxon>
    </lineage>
</organism>
<dbReference type="RefSeq" id="WP_117384195.1">
    <property type="nucleotide sequence ID" value="NZ_QWDE01000003.1"/>
</dbReference>
<proteinExistence type="predicted"/>
<comment type="caution">
    <text evidence="1">The sequence shown here is derived from an EMBL/GenBank/DDBJ whole genome shotgun (WGS) entry which is preliminary data.</text>
</comment>